<reference evidence="5" key="2">
    <citation type="submission" date="2025-09" db="UniProtKB">
        <authorList>
            <consortium name="Ensembl"/>
        </authorList>
    </citation>
    <scope>IDENTIFICATION</scope>
</reference>
<keyword evidence="2 4" id="KW-0732">Signal</keyword>
<keyword evidence="1" id="KW-0433">Leucine-rich repeat</keyword>
<feature type="chain" id="PRO_5017442042" evidence="4">
    <location>
        <begin position="18"/>
        <end position="214"/>
    </location>
</feature>
<evidence type="ECO:0000256" key="2">
    <source>
        <dbReference type="ARBA" id="ARBA00022729"/>
    </source>
</evidence>
<reference evidence="5" key="1">
    <citation type="submission" date="2025-08" db="UniProtKB">
        <authorList>
            <consortium name="Ensembl"/>
        </authorList>
    </citation>
    <scope>IDENTIFICATION</scope>
</reference>
<dbReference type="Proteomes" id="UP000261520">
    <property type="component" value="Unplaced"/>
</dbReference>
<keyword evidence="6" id="KW-1185">Reference proteome</keyword>
<feature type="signal peptide" evidence="4">
    <location>
        <begin position="1"/>
        <end position="17"/>
    </location>
</feature>
<evidence type="ECO:0000313" key="5">
    <source>
        <dbReference type="Ensembl" id="ENSPMGP00000013712.1"/>
    </source>
</evidence>
<sequence>MFFLSLLLVLLPPPSLFYSLKNCTADFYDQTKIDCTKNDLTTIPSDIPKSATLITLTKNRIQTIRQTDLRGFTQLKTLRLRNNHISLIEDGAFIDLSSLTHLNLAANNLENLTDNMFKGLSNLIFLDLSFNLFRNISKFVFEPLNSLEELYMSEKNPVDLTNIISHTPSIRILSGDVQSFEDKLCPFPLLNLTTLQLDDSSLKKFSVHSNVLPQ</sequence>
<dbReference type="AlphaFoldDB" id="A0A3B4A9I5"/>
<dbReference type="Pfam" id="PF13855">
    <property type="entry name" value="LRR_8"/>
    <property type="match status" value="1"/>
</dbReference>
<evidence type="ECO:0000256" key="1">
    <source>
        <dbReference type="ARBA" id="ARBA00022614"/>
    </source>
</evidence>
<dbReference type="SUPFAM" id="SSF52058">
    <property type="entry name" value="L domain-like"/>
    <property type="match status" value="1"/>
</dbReference>
<dbReference type="Ensembl" id="ENSPMGT00000014637.1">
    <property type="protein sequence ID" value="ENSPMGP00000013712.1"/>
    <property type="gene ID" value="ENSPMGG00000011277.1"/>
</dbReference>
<name>A0A3B4A9I5_9GOBI</name>
<dbReference type="Gene3D" id="3.80.10.10">
    <property type="entry name" value="Ribonuclease Inhibitor"/>
    <property type="match status" value="1"/>
</dbReference>
<proteinExistence type="predicted"/>
<dbReference type="SMART" id="SM00369">
    <property type="entry name" value="LRR_TYP"/>
    <property type="match status" value="3"/>
</dbReference>
<accession>A0A3B4A9I5</accession>
<dbReference type="GO" id="GO:0005886">
    <property type="term" value="C:plasma membrane"/>
    <property type="evidence" value="ECO:0007669"/>
    <property type="project" value="TreeGrafter"/>
</dbReference>
<keyword evidence="3" id="KW-0677">Repeat</keyword>
<organism evidence="5 6">
    <name type="scientific">Periophthalmus magnuspinnatus</name>
    <dbReference type="NCBI Taxonomy" id="409849"/>
    <lineage>
        <taxon>Eukaryota</taxon>
        <taxon>Metazoa</taxon>
        <taxon>Chordata</taxon>
        <taxon>Craniata</taxon>
        <taxon>Vertebrata</taxon>
        <taxon>Euteleostomi</taxon>
        <taxon>Actinopterygii</taxon>
        <taxon>Neopterygii</taxon>
        <taxon>Teleostei</taxon>
        <taxon>Neoteleostei</taxon>
        <taxon>Acanthomorphata</taxon>
        <taxon>Gobiaria</taxon>
        <taxon>Gobiiformes</taxon>
        <taxon>Gobioidei</taxon>
        <taxon>Gobiidae</taxon>
        <taxon>Oxudercinae</taxon>
        <taxon>Periophthalmus</taxon>
    </lineage>
</organism>
<protein>
    <submittedName>
        <fullName evidence="5">Uncharacterized protein</fullName>
    </submittedName>
</protein>
<dbReference type="STRING" id="409849.ENSPMGP00000013712"/>
<dbReference type="InterPro" id="IPR003591">
    <property type="entry name" value="Leu-rich_rpt_typical-subtyp"/>
</dbReference>
<dbReference type="InterPro" id="IPR032675">
    <property type="entry name" value="LRR_dom_sf"/>
</dbReference>
<evidence type="ECO:0000256" key="4">
    <source>
        <dbReference type="SAM" id="SignalP"/>
    </source>
</evidence>
<dbReference type="InterPro" id="IPR001611">
    <property type="entry name" value="Leu-rich_rpt"/>
</dbReference>
<dbReference type="InterPro" id="IPR050541">
    <property type="entry name" value="LRR_TM_domain-containing"/>
</dbReference>
<evidence type="ECO:0000256" key="3">
    <source>
        <dbReference type="ARBA" id="ARBA00022737"/>
    </source>
</evidence>
<evidence type="ECO:0000313" key="6">
    <source>
        <dbReference type="Proteomes" id="UP000261520"/>
    </source>
</evidence>
<dbReference type="PANTHER" id="PTHR24369">
    <property type="entry name" value="ANTIGEN BSP, PUTATIVE-RELATED"/>
    <property type="match status" value="1"/>
</dbReference>
<dbReference type="PANTHER" id="PTHR24369:SF210">
    <property type="entry name" value="CHAOPTIN-RELATED"/>
    <property type="match status" value="1"/>
</dbReference>